<evidence type="ECO:0000256" key="17">
    <source>
        <dbReference type="ARBA" id="ARBA00048679"/>
    </source>
</evidence>
<reference evidence="21 22" key="1">
    <citation type="journal article" date="2022" name="Nat. Genet.">
        <title>Improved pea reference genome and pan-genome highlight genomic features and evolutionary characteristics.</title>
        <authorList>
            <person name="Yang T."/>
            <person name="Liu R."/>
            <person name="Luo Y."/>
            <person name="Hu S."/>
            <person name="Wang D."/>
            <person name="Wang C."/>
            <person name="Pandey M.K."/>
            <person name="Ge S."/>
            <person name="Xu Q."/>
            <person name="Li N."/>
            <person name="Li G."/>
            <person name="Huang Y."/>
            <person name="Saxena R.K."/>
            <person name="Ji Y."/>
            <person name="Li M."/>
            <person name="Yan X."/>
            <person name="He Y."/>
            <person name="Liu Y."/>
            <person name="Wang X."/>
            <person name="Xiang C."/>
            <person name="Varshney R.K."/>
            <person name="Ding H."/>
            <person name="Gao S."/>
            <person name="Zong X."/>
        </authorList>
    </citation>
    <scope>NUCLEOTIDE SEQUENCE [LARGE SCALE GENOMIC DNA]</scope>
    <source>
        <strain evidence="21 22">cv. Zhongwan 6</strain>
    </source>
</reference>
<dbReference type="Proteomes" id="UP001058974">
    <property type="component" value="Chromosome 1"/>
</dbReference>
<dbReference type="EC" id="2.7.11.1" evidence="2"/>
<comment type="subcellular location">
    <subcellularLocation>
        <location evidence="1">Cell membrane</location>
        <topology evidence="1">Single-pass membrane protein</topology>
    </subcellularLocation>
</comment>
<evidence type="ECO:0000256" key="8">
    <source>
        <dbReference type="ARBA" id="ARBA00022729"/>
    </source>
</evidence>
<accession>A0A9D5BEN8</accession>
<dbReference type="InterPro" id="IPR000719">
    <property type="entry name" value="Prot_kinase_dom"/>
</dbReference>
<evidence type="ECO:0000256" key="3">
    <source>
        <dbReference type="ARBA" id="ARBA00022475"/>
    </source>
</evidence>
<dbReference type="PANTHER" id="PTHR45631">
    <property type="entry name" value="OS07G0107800 PROTEIN-RELATED"/>
    <property type="match status" value="1"/>
</dbReference>
<organism evidence="21 22">
    <name type="scientific">Pisum sativum</name>
    <name type="common">Garden pea</name>
    <name type="synonym">Lathyrus oleraceus</name>
    <dbReference type="NCBI Taxonomy" id="3888"/>
    <lineage>
        <taxon>Eukaryota</taxon>
        <taxon>Viridiplantae</taxon>
        <taxon>Streptophyta</taxon>
        <taxon>Embryophyta</taxon>
        <taxon>Tracheophyta</taxon>
        <taxon>Spermatophyta</taxon>
        <taxon>Magnoliopsida</taxon>
        <taxon>eudicotyledons</taxon>
        <taxon>Gunneridae</taxon>
        <taxon>Pentapetalae</taxon>
        <taxon>rosids</taxon>
        <taxon>fabids</taxon>
        <taxon>Fabales</taxon>
        <taxon>Fabaceae</taxon>
        <taxon>Papilionoideae</taxon>
        <taxon>50 kb inversion clade</taxon>
        <taxon>NPAAA clade</taxon>
        <taxon>Hologalegina</taxon>
        <taxon>IRL clade</taxon>
        <taxon>Fabeae</taxon>
        <taxon>Lathyrus</taxon>
    </lineage>
</organism>
<evidence type="ECO:0000256" key="9">
    <source>
        <dbReference type="ARBA" id="ARBA00022737"/>
    </source>
</evidence>
<dbReference type="FunFam" id="1.10.510.10:FF:000468">
    <property type="entry name" value="PTI1-like tyrosine-protein kinase 3"/>
    <property type="match status" value="1"/>
</dbReference>
<dbReference type="InterPro" id="IPR008271">
    <property type="entry name" value="Ser/Thr_kinase_AS"/>
</dbReference>
<sequence length="913" mass="102802">MHLFKEIEMDNPKLEIKHVHWYHLDDDWIKLNCDETYKKSTSTTGCFISIDCGSSENLYTDDVTKIKYSSDGSYIQTGVNRNISIEYAYPANPTLPLPLSDLKSFPQGDRNCYQLITGRKGSLYLIRASFLYGNYDGENKLPEFDLYVGVNFWSSVKFKNASEQVTLEIISMAQSEEINVCLVNKGKGIPFISGLELRPISNSIYNTEFGDSASLLLFKRWDFGSTNGSGRYEDDVYDRIWFPFTSSSWKSLNSSAVVDVNGDGYKVPSEVIRTCSTPKNENGSLEFSWTSNDPNTKFYVYLYFAEVERLQRSQLRKFSVSWNGSPLITSIVPKYWQATSLFNSKSLVAKEHRISIQKTEDSMLPPILNAVEIYVARQLDALPTFEEDVEAIKSVKESYRVQRDWVGDPCEPKNYTWEGLKCNYSTSLPPRIVSLNLSRSSLSGIITPAISNLTFLESLDLCNNSLTGSIPQFLEELRSLKYLNLRGNQLSGFVSTTLLERSKKGLLTLRVDDQNLSGSSKKKKVIAPVVASVTSVLVLLVIAILYWKLRRRNEQSEDEMNMLSKSVGTVVSKKLQYTYAEVLSITSNFELVIGRGGFGSVYSGQMKDGNKVAVKMLSATSAQGPKEFQTEAELLMTVHHKNLVSFIGYCDEGDKMALIYEYLANGNLKENLSEKSSHCLSWERRIQIAIDAAEGLDYLHHGCKPPIIHRDVKSANILLSEDLEAKIADFGLSKVFKNSDSGNSESAIIHVDDKNEKSTIMGTMGYLDPEYYKLRNLNEKSDIYSYGIVLLELITGLPAVIKGKPSIHILEFVRPHLGKCDLSKIIDPRLQGQFDEDSVWKVLGLAISCTASTSFHRPTMNVVLSELKQCVKMECPSDMEIFEPPRHISSEYYSSSDAFNSMEGESMTYPFPR</sequence>
<keyword evidence="10 18" id="KW-0547">Nucleotide-binding</keyword>
<comment type="caution">
    <text evidence="21">The sequence shown here is derived from an EMBL/GenBank/DDBJ whole genome shotgun (WGS) entry which is preliminary data.</text>
</comment>
<evidence type="ECO:0000256" key="6">
    <source>
        <dbReference type="ARBA" id="ARBA00022679"/>
    </source>
</evidence>
<dbReference type="Gene3D" id="3.80.10.10">
    <property type="entry name" value="Ribonuclease Inhibitor"/>
    <property type="match status" value="1"/>
</dbReference>
<gene>
    <name evidence="21" type="ORF">KIW84_011247</name>
</gene>
<keyword evidence="11" id="KW-0418">Kinase</keyword>
<dbReference type="SMART" id="SM00220">
    <property type="entry name" value="S_TKc"/>
    <property type="match status" value="1"/>
</dbReference>
<keyword evidence="22" id="KW-1185">Reference proteome</keyword>
<dbReference type="CDD" id="cd14066">
    <property type="entry name" value="STKc_IRAK"/>
    <property type="match status" value="1"/>
</dbReference>
<protein>
    <recommendedName>
        <fullName evidence="2">non-specific serine/threonine protein kinase</fullName>
        <ecNumber evidence="2">2.7.11.1</ecNumber>
    </recommendedName>
</protein>
<dbReference type="GO" id="GO:0005886">
    <property type="term" value="C:plasma membrane"/>
    <property type="evidence" value="ECO:0007669"/>
    <property type="project" value="UniProtKB-SubCell"/>
</dbReference>
<feature type="binding site" evidence="18">
    <location>
        <position position="615"/>
    </location>
    <ligand>
        <name>ATP</name>
        <dbReference type="ChEBI" id="CHEBI:30616"/>
    </ligand>
</feature>
<evidence type="ECO:0000256" key="14">
    <source>
        <dbReference type="ARBA" id="ARBA00023136"/>
    </source>
</evidence>
<keyword evidence="6" id="KW-0808">Transferase</keyword>
<evidence type="ECO:0000256" key="15">
    <source>
        <dbReference type="ARBA" id="ARBA00023157"/>
    </source>
</evidence>
<dbReference type="FunFam" id="3.80.10.10:FF:000129">
    <property type="entry name" value="Leucine-rich repeat receptor-like kinase"/>
    <property type="match status" value="1"/>
</dbReference>
<dbReference type="PANTHER" id="PTHR45631:SF143">
    <property type="entry name" value="LEUCINE-RICH REPEAT PROTEIN KINASE"/>
    <property type="match status" value="1"/>
</dbReference>
<keyword evidence="5" id="KW-0433">Leucine-rich repeat</keyword>
<evidence type="ECO:0000256" key="12">
    <source>
        <dbReference type="ARBA" id="ARBA00022840"/>
    </source>
</evidence>
<keyword evidence="7 19" id="KW-0812">Transmembrane</keyword>
<evidence type="ECO:0000256" key="2">
    <source>
        <dbReference type="ARBA" id="ARBA00012513"/>
    </source>
</evidence>
<dbReference type="PROSITE" id="PS00107">
    <property type="entry name" value="PROTEIN_KINASE_ATP"/>
    <property type="match status" value="1"/>
</dbReference>
<evidence type="ECO:0000259" key="20">
    <source>
        <dbReference type="PROSITE" id="PS50011"/>
    </source>
</evidence>
<evidence type="ECO:0000313" key="22">
    <source>
        <dbReference type="Proteomes" id="UP001058974"/>
    </source>
</evidence>
<evidence type="ECO:0000256" key="7">
    <source>
        <dbReference type="ARBA" id="ARBA00022692"/>
    </source>
</evidence>
<evidence type="ECO:0000256" key="5">
    <source>
        <dbReference type="ARBA" id="ARBA00022614"/>
    </source>
</evidence>
<dbReference type="Pfam" id="PF13855">
    <property type="entry name" value="LRR_8"/>
    <property type="match status" value="1"/>
</dbReference>
<dbReference type="Pfam" id="PF07714">
    <property type="entry name" value="PK_Tyr_Ser-Thr"/>
    <property type="match status" value="1"/>
</dbReference>
<feature type="transmembrane region" description="Helical" evidence="19">
    <location>
        <begin position="525"/>
        <end position="547"/>
    </location>
</feature>
<dbReference type="Gene3D" id="3.30.200.20">
    <property type="entry name" value="Phosphorylase Kinase, domain 1"/>
    <property type="match status" value="1"/>
</dbReference>
<feature type="domain" description="Protein kinase" evidence="20">
    <location>
        <begin position="587"/>
        <end position="882"/>
    </location>
</feature>
<comment type="catalytic activity">
    <reaction evidence="16">
        <text>L-threonyl-[protein] + ATP = O-phospho-L-threonyl-[protein] + ADP + H(+)</text>
        <dbReference type="Rhea" id="RHEA:46608"/>
        <dbReference type="Rhea" id="RHEA-COMP:11060"/>
        <dbReference type="Rhea" id="RHEA-COMP:11605"/>
        <dbReference type="ChEBI" id="CHEBI:15378"/>
        <dbReference type="ChEBI" id="CHEBI:30013"/>
        <dbReference type="ChEBI" id="CHEBI:30616"/>
        <dbReference type="ChEBI" id="CHEBI:61977"/>
        <dbReference type="ChEBI" id="CHEBI:456216"/>
        <dbReference type="EC" id="2.7.11.1"/>
    </reaction>
</comment>
<evidence type="ECO:0000256" key="16">
    <source>
        <dbReference type="ARBA" id="ARBA00047899"/>
    </source>
</evidence>
<dbReference type="InterPro" id="IPR024788">
    <property type="entry name" value="Malectin-like_Carb-bd_dom"/>
</dbReference>
<dbReference type="GO" id="GO:0004674">
    <property type="term" value="F:protein serine/threonine kinase activity"/>
    <property type="evidence" value="ECO:0007669"/>
    <property type="project" value="UniProtKB-KW"/>
</dbReference>
<dbReference type="InterPro" id="IPR032675">
    <property type="entry name" value="LRR_dom_sf"/>
</dbReference>
<keyword evidence="13 19" id="KW-1133">Transmembrane helix</keyword>
<dbReference type="PROSITE" id="PS00108">
    <property type="entry name" value="PROTEIN_KINASE_ST"/>
    <property type="match status" value="1"/>
</dbReference>
<dbReference type="FunFam" id="3.30.200.20:FF:000394">
    <property type="entry name" value="Leucine-rich repeat receptor-like protein kinase"/>
    <property type="match status" value="1"/>
</dbReference>
<keyword evidence="3" id="KW-1003">Cell membrane</keyword>
<keyword evidence="4" id="KW-0723">Serine/threonine-protein kinase</keyword>
<proteinExistence type="predicted"/>
<dbReference type="SUPFAM" id="SSF52058">
    <property type="entry name" value="L domain-like"/>
    <property type="match status" value="1"/>
</dbReference>
<evidence type="ECO:0000256" key="13">
    <source>
        <dbReference type="ARBA" id="ARBA00022989"/>
    </source>
</evidence>
<dbReference type="Pfam" id="PF12819">
    <property type="entry name" value="Malectin_like"/>
    <property type="match status" value="1"/>
</dbReference>
<dbReference type="EMBL" id="JAMSHJ010000001">
    <property type="protein sequence ID" value="KAI5442101.1"/>
    <property type="molecule type" value="Genomic_DNA"/>
</dbReference>
<comment type="catalytic activity">
    <reaction evidence="17">
        <text>L-seryl-[protein] + ATP = O-phospho-L-seryl-[protein] + ADP + H(+)</text>
        <dbReference type="Rhea" id="RHEA:17989"/>
        <dbReference type="Rhea" id="RHEA-COMP:9863"/>
        <dbReference type="Rhea" id="RHEA-COMP:11604"/>
        <dbReference type="ChEBI" id="CHEBI:15378"/>
        <dbReference type="ChEBI" id="CHEBI:29999"/>
        <dbReference type="ChEBI" id="CHEBI:30616"/>
        <dbReference type="ChEBI" id="CHEBI:83421"/>
        <dbReference type="ChEBI" id="CHEBI:456216"/>
        <dbReference type="EC" id="2.7.11.1"/>
    </reaction>
</comment>
<evidence type="ECO:0000256" key="10">
    <source>
        <dbReference type="ARBA" id="ARBA00022741"/>
    </source>
</evidence>
<evidence type="ECO:0000313" key="21">
    <source>
        <dbReference type="EMBL" id="KAI5442101.1"/>
    </source>
</evidence>
<dbReference type="AlphaFoldDB" id="A0A9D5BEN8"/>
<dbReference type="Gene3D" id="1.10.510.10">
    <property type="entry name" value="Transferase(Phosphotransferase) domain 1"/>
    <property type="match status" value="1"/>
</dbReference>
<keyword evidence="12 18" id="KW-0067">ATP-binding</keyword>
<dbReference type="InterPro" id="IPR011009">
    <property type="entry name" value="Kinase-like_dom_sf"/>
</dbReference>
<dbReference type="InterPro" id="IPR001611">
    <property type="entry name" value="Leu-rich_rpt"/>
</dbReference>
<dbReference type="GO" id="GO:0051707">
    <property type="term" value="P:response to other organism"/>
    <property type="evidence" value="ECO:0007669"/>
    <property type="project" value="UniProtKB-ARBA"/>
</dbReference>
<name>A0A9D5BEN8_PEA</name>
<dbReference type="InterPro" id="IPR017441">
    <property type="entry name" value="Protein_kinase_ATP_BS"/>
</dbReference>
<keyword evidence="9" id="KW-0677">Repeat</keyword>
<dbReference type="PROSITE" id="PS50011">
    <property type="entry name" value="PROTEIN_KINASE_DOM"/>
    <property type="match status" value="1"/>
</dbReference>
<evidence type="ECO:0000256" key="19">
    <source>
        <dbReference type="SAM" id="Phobius"/>
    </source>
</evidence>
<evidence type="ECO:0000256" key="4">
    <source>
        <dbReference type="ARBA" id="ARBA00022527"/>
    </source>
</evidence>
<evidence type="ECO:0000256" key="11">
    <source>
        <dbReference type="ARBA" id="ARBA00022777"/>
    </source>
</evidence>
<evidence type="ECO:0000256" key="18">
    <source>
        <dbReference type="PROSITE-ProRule" id="PRU10141"/>
    </source>
</evidence>
<dbReference type="SUPFAM" id="SSF56112">
    <property type="entry name" value="Protein kinase-like (PK-like)"/>
    <property type="match status" value="1"/>
</dbReference>
<keyword evidence="14 19" id="KW-0472">Membrane</keyword>
<dbReference type="Gramene" id="Psat01G0124700-T1">
    <property type="protein sequence ID" value="KAI5442101.1"/>
    <property type="gene ID" value="KIW84_011247"/>
</dbReference>
<evidence type="ECO:0000256" key="1">
    <source>
        <dbReference type="ARBA" id="ARBA00004162"/>
    </source>
</evidence>
<keyword evidence="15" id="KW-1015">Disulfide bond</keyword>
<dbReference type="InterPro" id="IPR001245">
    <property type="entry name" value="Ser-Thr/Tyr_kinase_cat_dom"/>
</dbReference>
<dbReference type="GO" id="GO:0005524">
    <property type="term" value="F:ATP binding"/>
    <property type="evidence" value="ECO:0007669"/>
    <property type="project" value="UniProtKB-UniRule"/>
</dbReference>
<keyword evidence="8" id="KW-0732">Signal</keyword>